<evidence type="ECO:0000313" key="9">
    <source>
        <dbReference type="WBParaSite" id="TCONS_00000510.p1"/>
    </source>
</evidence>
<organism evidence="8 9">
    <name type="scientific">Strongyloides stercoralis</name>
    <name type="common">Threadworm</name>
    <dbReference type="NCBI Taxonomy" id="6248"/>
    <lineage>
        <taxon>Eukaryota</taxon>
        <taxon>Metazoa</taxon>
        <taxon>Ecdysozoa</taxon>
        <taxon>Nematoda</taxon>
        <taxon>Chromadorea</taxon>
        <taxon>Rhabditida</taxon>
        <taxon>Tylenchina</taxon>
        <taxon>Panagrolaimomorpha</taxon>
        <taxon>Strongyloidoidea</taxon>
        <taxon>Strongyloididae</taxon>
        <taxon>Strongyloides</taxon>
    </lineage>
</organism>
<name>A0AAF5CR51_STRER</name>
<evidence type="ECO:0000313" key="8">
    <source>
        <dbReference type="Proteomes" id="UP000035681"/>
    </source>
</evidence>
<keyword evidence="2" id="KW-0547">Nucleotide-binding</keyword>
<dbReference type="PANTHER" id="PTHR24416:SF488">
    <property type="entry name" value="PROTEIN KINASE DOMAIN-CONTAINING PROTEIN"/>
    <property type="match status" value="1"/>
</dbReference>
<evidence type="ECO:0000259" key="7">
    <source>
        <dbReference type="PROSITE" id="PS50011"/>
    </source>
</evidence>
<dbReference type="GO" id="GO:0007169">
    <property type="term" value="P:cell surface receptor protein tyrosine kinase signaling pathway"/>
    <property type="evidence" value="ECO:0007669"/>
    <property type="project" value="TreeGrafter"/>
</dbReference>
<dbReference type="Gene3D" id="1.10.510.10">
    <property type="entry name" value="Transferase(Phosphotransferase) domain 1"/>
    <property type="match status" value="1"/>
</dbReference>
<dbReference type="PRINTS" id="PR00109">
    <property type="entry name" value="TYRKINASE"/>
</dbReference>
<dbReference type="InterPro" id="IPR008266">
    <property type="entry name" value="Tyr_kinase_AS"/>
</dbReference>
<dbReference type="PANTHER" id="PTHR24416">
    <property type="entry name" value="TYROSINE-PROTEIN KINASE RECEPTOR"/>
    <property type="match status" value="1"/>
</dbReference>
<accession>A0AAF5CR51</accession>
<dbReference type="GO" id="GO:0005886">
    <property type="term" value="C:plasma membrane"/>
    <property type="evidence" value="ECO:0007669"/>
    <property type="project" value="TreeGrafter"/>
</dbReference>
<feature type="chain" id="PRO_5042093436" evidence="6">
    <location>
        <begin position="27"/>
        <end position="1220"/>
    </location>
</feature>
<evidence type="ECO:0000256" key="5">
    <source>
        <dbReference type="ARBA" id="ARBA00023137"/>
    </source>
</evidence>
<dbReference type="Pfam" id="PF07714">
    <property type="entry name" value="PK_Tyr_Ser-Thr"/>
    <property type="match status" value="1"/>
</dbReference>
<protein>
    <submittedName>
        <fullName evidence="9">Protein kinase domain-containing protein</fullName>
    </submittedName>
</protein>
<dbReference type="InterPro" id="IPR000719">
    <property type="entry name" value="Prot_kinase_dom"/>
</dbReference>
<dbReference type="InterPro" id="IPR001245">
    <property type="entry name" value="Ser-Thr/Tyr_kinase_cat_dom"/>
</dbReference>
<dbReference type="Gene3D" id="3.30.200.20">
    <property type="entry name" value="Phosphorylase Kinase, domain 1"/>
    <property type="match status" value="1"/>
</dbReference>
<dbReference type="InterPro" id="IPR050122">
    <property type="entry name" value="RTK"/>
</dbReference>
<evidence type="ECO:0000256" key="2">
    <source>
        <dbReference type="ARBA" id="ARBA00022741"/>
    </source>
</evidence>
<dbReference type="CDD" id="cd00192">
    <property type="entry name" value="PTKc"/>
    <property type="match status" value="1"/>
</dbReference>
<keyword evidence="1" id="KW-0808">Transferase</keyword>
<keyword evidence="6" id="KW-0732">Signal</keyword>
<dbReference type="GO" id="GO:0043235">
    <property type="term" value="C:receptor complex"/>
    <property type="evidence" value="ECO:0007669"/>
    <property type="project" value="TreeGrafter"/>
</dbReference>
<dbReference type="InterPro" id="IPR011009">
    <property type="entry name" value="Kinase-like_dom_sf"/>
</dbReference>
<evidence type="ECO:0000256" key="6">
    <source>
        <dbReference type="SAM" id="SignalP"/>
    </source>
</evidence>
<dbReference type="WBParaSite" id="TCONS_00000510.p1">
    <property type="protein sequence ID" value="TCONS_00000510.p1"/>
    <property type="gene ID" value="XLOC_000516"/>
</dbReference>
<dbReference type="GO" id="GO:0005524">
    <property type="term" value="F:ATP binding"/>
    <property type="evidence" value="ECO:0007669"/>
    <property type="project" value="UniProtKB-KW"/>
</dbReference>
<keyword evidence="5" id="KW-0829">Tyrosine-protein kinase</keyword>
<keyword evidence="3" id="KW-0418">Kinase</keyword>
<dbReference type="FunFam" id="1.10.510.10:FF:000554">
    <property type="entry name" value="Predicted protein"/>
    <property type="match status" value="1"/>
</dbReference>
<dbReference type="GO" id="GO:0004714">
    <property type="term" value="F:transmembrane receptor protein tyrosine kinase activity"/>
    <property type="evidence" value="ECO:0007669"/>
    <property type="project" value="TreeGrafter"/>
</dbReference>
<keyword evidence="4" id="KW-0067">ATP-binding</keyword>
<dbReference type="PROSITE" id="PS50011">
    <property type="entry name" value="PROTEIN_KINASE_DOM"/>
    <property type="match status" value="1"/>
</dbReference>
<reference evidence="9" key="1">
    <citation type="submission" date="2024-02" db="UniProtKB">
        <authorList>
            <consortium name="WormBaseParasite"/>
        </authorList>
    </citation>
    <scope>IDENTIFICATION</scope>
</reference>
<feature type="domain" description="Protein kinase" evidence="7">
    <location>
        <begin position="548"/>
        <end position="851"/>
    </location>
</feature>
<dbReference type="PROSITE" id="PS00109">
    <property type="entry name" value="PROTEIN_KINASE_TYR"/>
    <property type="match status" value="1"/>
</dbReference>
<evidence type="ECO:0000256" key="1">
    <source>
        <dbReference type="ARBA" id="ARBA00022679"/>
    </source>
</evidence>
<dbReference type="SMART" id="SM00219">
    <property type="entry name" value="TyrKc"/>
    <property type="match status" value="1"/>
</dbReference>
<dbReference type="Proteomes" id="UP000035681">
    <property type="component" value="Unplaced"/>
</dbReference>
<feature type="signal peptide" evidence="6">
    <location>
        <begin position="1"/>
        <end position="26"/>
    </location>
</feature>
<dbReference type="AlphaFoldDB" id="A0AAF5CR51"/>
<dbReference type="SUPFAM" id="SSF56112">
    <property type="entry name" value="Protein kinase-like (PK-like)"/>
    <property type="match status" value="1"/>
</dbReference>
<evidence type="ECO:0000256" key="3">
    <source>
        <dbReference type="ARBA" id="ARBA00022777"/>
    </source>
</evidence>
<keyword evidence="8" id="KW-1185">Reference proteome</keyword>
<dbReference type="InterPro" id="IPR020635">
    <property type="entry name" value="Tyr_kinase_cat_dom"/>
</dbReference>
<proteinExistence type="predicted"/>
<sequence>MIISKLMKLSFLYLGILISFITLTKSDQYCLTSIRFDDDAVNSNTTTCTKESLRENRNKIINKTKKSFGYQANICDRTYVLDLGTEFTTPNDFDNLKYFIYQSLIECLDRNIGHSIFFSVFNNTTLDKKCCGKAGCLHAINELLYDDVVKPYNNTNLIWDDINFSNNYSREFLNQLKKFEQQYCSKNSVVFITNRIVKLEPNNVIFDNIQQVLNYYCSSLTIMLIGRNENSSKKLQYYYGSISEDLYNIPDSSCTEKVIDCMVPCHNVLYDKCSSQNFSYCNYTDPLPTMAPRPTMIPDPDPSIPHIIYIYGTSKNMSSKQFYTVQDRINTSIYECFNIDSTKVNVMFVNYDIDVTTDWLDTPDNIINSLNLETFKEVSLDVNYPFDDKSTLITKMMSFAIMTINDSKIKTSDKKIILLTDFVSLNFTNSIDSVSKNNLKDIIFQTSFANGDVFYFPYNNLSKNFHLCSSKPSTTTIKSTSDGGSNISIILIATFGTCAILFFILCGGTVLYRNKVKNIRLLEQNSDYNCDITIEGADIYEVKWNNLFYSSEKIGNGAYGQVYKGTYMGIPLSVTKLWKSQPPTLMYKNSMPIAIKILPKTADEKARENFLHEIEIMKKIGYHDNIVGMVGCITKTQPNALIMEYCENKDLYRFIKNMKADLSINNNSIEKKLSCQMYLLTFCAQITSGMKYLVSKGIIHRDLAARNILIDGKNIIKIGDFGLCIEVNNYDTIQSLNGKTIQRKHGITGAQSYKSQKLPVKWLSPESLKYTLFTFSSDIWSFGMVMYEMYSFGGVPFHEIEPSDLLNYITSGNRPQKPEFASPEIYNIMKRCWKENPEERPTFDELNSEFMVLLENTTDTDVYVELLTSSMYYKSVSSILGNQNEEEEEDNDILKLNKKPLKQSLSANAKLDNLTKNNNVSRSKTMLLPNFVKRLSRDFTNMNTLQTPNISKVDSFFYEESPRRKSESIVSETPKSPLYIIGIILPFINGKISINGNENFQLLPSAYPCNYGIFSAGLTTFINKANINNLGSNLTKNGTNLQTAINLLIKNAYTNDMNTTKDTFYNLCTAQKSFYGSLGYSNVVGCLNVLTLVKNNYTLNDAYLFEQIFSSLNYQCSSGFRINIDHINDYAYTLINNGTLIESITKNFYGTINLPLIDDKKKCDAYKKYHDNMGKLFGMNGNSREFAYVSCQSYALYMLIKVPQCYSMEYDCNFNNFSNI</sequence>
<evidence type="ECO:0000256" key="4">
    <source>
        <dbReference type="ARBA" id="ARBA00022840"/>
    </source>
</evidence>